<comment type="caution">
    <text evidence="1">The sequence shown here is derived from an EMBL/GenBank/DDBJ whole genome shotgun (WGS) entry which is preliminary data.</text>
</comment>
<dbReference type="EMBL" id="CM023470">
    <property type="protein sequence ID" value="KAH7978229.1"/>
    <property type="molecule type" value="Genomic_DNA"/>
</dbReference>
<sequence length="72" mass="7929">MVKAALMKLVDNVNTAGDCIAEAAGHVVVHLPPYHSQLKSLFGVTSRASWRVQTRRLSSETWSLWFGNASCK</sequence>
<accession>A0ACB8DUK9</accession>
<organism evidence="1 2">
    <name type="scientific">Dermacentor silvarum</name>
    <name type="common">Tick</name>
    <dbReference type="NCBI Taxonomy" id="543639"/>
    <lineage>
        <taxon>Eukaryota</taxon>
        <taxon>Metazoa</taxon>
        <taxon>Ecdysozoa</taxon>
        <taxon>Arthropoda</taxon>
        <taxon>Chelicerata</taxon>
        <taxon>Arachnida</taxon>
        <taxon>Acari</taxon>
        <taxon>Parasitiformes</taxon>
        <taxon>Ixodida</taxon>
        <taxon>Ixodoidea</taxon>
        <taxon>Ixodidae</taxon>
        <taxon>Rhipicephalinae</taxon>
        <taxon>Dermacentor</taxon>
    </lineage>
</organism>
<proteinExistence type="predicted"/>
<evidence type="ECO:0000313" key="1">
    <source>
        <dbReference type="EMBL" id="KAH7978229.1"/>
    </source>
</evidence>
<keyword evidence="2" id="KW-1185">Reference proteome</keyword>
<protein>
    <submittedName>
        <fullName evidence="1">Uncharacterized protein</fullName>
    </submittedName>
</protein>
<gene>
    <name evidence="1" type="ORF">HPB49_004872</name>
</gene>
<name>A0ACB8DUK9_DERSI</name>
<evidence type="ECO:0000313" key="2">
    <source>
        <dbReference type="Proteomes" id="UP000821865"/>
    </source>
</evidence>
<dbReference type="Proteomes" id="UP000821865">
    <property type="component" value="Chromosome 1"/>
</dbReference>
<reference evidence="1" key="1">
    <citation type="submission" date="2020-05" db="EMBL/GenBank/DDBJ databases">
        <title>Large-scale comparative analyses of tick genomes elucidate their genetic diversity and vector capacities.</title>
        <authorList>
            <person name="Jia N."/>
            <person name="Wang J."/>
            <person name="Shi W."/>
            <person name="Du L."/>
            <person name="Sun Y."/>
            <person name="Zhan W."/>
            <person name="Jiang J."/>
            <person name="Wang Q."/>
            <person name="Zhang B."/>
            <person name="Ji P."/>
            <person name="Sakyi L.B."/>
            <person name="Cui X."/>
            <person name="Yuan T."/>
            <person name="Jiang B."/>
            <person name="Yang W."/>
            <person name="Lam T.T.-Y."/>
            <person name="Chang Q."/>
            <person name="Ding S."/>
            <person name="Wang X."/>
            <person name="Zhu J."/>
            <person name="Ruan X."/>
            <person name="Zhao L."/>
            <person name="Wei J."/>
            <person name="Que T."/>
            <person name="Du C."/>
            <person name="Cheng J."/>
            <person name="Dai P."/>
            <person name="Han X."/>
            <person name="Huang E."/>
            <person name="Gao Y."/>
            <person name="Liu J."/>
            <person name="Shao H."/>
            <person name="Ye R."/>
            <person name="Li L."/>
            <person name="Wei W."/>
            <person name="Wang X."/>
            <person name="Wang C."/>
            <person name="Yang T."/>
            <person name="Huo Q."/>
            <person name="Li W."/>
            <person name="Guo W."/>
            <person name="Chen H."/>
            <person name="Zhou L."/>
            <person name="Ni X."/>
            <person name="Tian J."/>
            <person name="Zhou Y."/>
            <person name="Sheng Y."/>
            <person name="Liu T."/>
            <person name="Pan Y."/>
            <person name="Xia L."/>
            <person name="Li J."/>
            <person name="Zhao F."/>
            <person name="Cao W."/>
        </authorList>
    </citation>
    <scope>NUCLEOTIDE SEQUENCE</scope>
    <source>
        <strain evidence="1">Dsil-2018</strain>
    </source>
</reference>